<dbReference type="Pfam" id="PF00050">
    <property type="entry name" value="Kazal_1"/>
    <property type="match status" value="1"/>
</dbReference>
<dbReference type="InterPro" id="IPR050653">
    <property type="entry name" value="Prot_Inhib_GrowthFact_Antg"/>
</dbReference>
<accession>A0A197JW04</accession>
<name>A0A197JW04_9FUNG</name>
<dbReference type="PANTHER" id="PTHR10913">
    <property type="entry name" value="FOLLISTATIN-RELATED"/>
    <property type="match status" value="1"/>
</dbReference>
<keyword evidence="4" id="KW-0732">Signal</keyword>
<dbReference type="EMBL" id="KV442041">
    <property type="protein sequence ID" value="OAQ29487.1"/>
    <property type="molecule type" value="Genomic_DNA"/>
</dbReference>
<evidence type="ECO:0000256" key="4">
    <source>
        <dbReference type="SAM" id="SignalP"/>
    </source>
</evidence>
<reference evidence="6 7" key="1">
    <citation type="submission" date="2016-05" db="EMBL/GenBank/DDBJ databases">
        <title>Genome sequencing reveals origins of a unique bacterial endosymbiosis in the earliest lineages of terrestrial Fungi.</title>
        <authorList>
            <consortium name="DOE Joint Genome Institute"/>
            <person name="Uehling J."/>
            <person name="Gryganskyi A."/>
            <person name="Hameed K."/>
            <person name="Tschaplinski T."/>
            <person name="Misztal P."/>
            <person name="Wu S."/>
            <person name="Desiro A."/>
            <person name="Vande Pol N."/>
            <person name="Du Z.-Y."/>
            <person name="Zienkiewicz A."/>
            <person name="Zienkiewicz K."/>
            <person name="Morin E."/>
            <person name="Tisserant E."/>
            <person name="Splivallo R."/>
            <person name="Hainaut M."/>
            <person name="Henrissat B."/>
            <person name="Ohm R."/>
            <person name="Kuo A."/>
            <person name="Yan J."/>
            <person name="Lipzen A."/>
            <person name="Nolan M."/>
            <person name="Labutti K."/>
            <person name="Barry K."/>
            <person name="Goldstein A."/>
            <person name="Labbe J."/>
            <person name="Schadt C."/>
            <person name="Tuskan G."/>
            <person name="Grigoriev I."/>
            <person name="Martin F."/>
            <person name="Vilgalys R."/>
            <person name="Bonito G."/>
        </authorList>
    </citation>
    <scope>NUCLEOTIDE SEQUENCE [LARGE SCALE GENOMIC DNA]</scope>
    <source>
        <strain evidence="6 7">AG-77</strain>
    </source>
</reference>
<dbReference type="Pfam" id="PF07648">
    <property type="entry name" value="Kazal_2"/>
    <property type="match status" value="4"/>
</dbReference>
<dbReference type="InterPro" id="IPR036058">
    <property type="entry name" value="Kazal_dom_sf"/>
</dbReference>
<dbReference type="Gene3D" id="3.30.60.30">
    <property type="match status" value="6"/>
</dbReference>
<dbReference type="STRING" id="1314771.A0A197JW04"/>
<feature type="domain" description="Kazal-like" evidence="5">
    <location>
        <begin position="227"/>
        <end position="285"/>
    </location>
</feature>
<gene>
    <name evidence="6" type="ORF">K457DRAFT_125923</name>
</gene>
<feature type="domain" description="Kazal-like" evidence="5">
    <location>
        <begin position="298"/>
        <end position="356"/>
    </location>
</feature>
<dbReference type="PROSITE" id="PS51465">
    <property type="entry name" value="KAZAL_2"/>
    <property type="match status" value="5"/>
</dbReference>
<feature type="domain" description="Kazal-like" evidence="5">
    <location>
        <begin position="79"/>
        <end position="137"/>
    </location>
</feature>
<feature type="domain" description="Kazal-like" evidence="5">
    <location>
        <begin position="23"/>
        <end position="78"/>
    </location>
</feature>
<dbReference type="GO" id="GO:0005576">
    <property type="term" value="C:extracellular region"/>
    <property type="evidence" value="ECO:0007669"/>
    <property type="project" value="TreeGrafter"/>
</dbReference>
<protein>
    <recommendedName>
        <fullName evidence="5">Kazal-like domain-containing protein</fullName>
    </recommendedName>
</protein>
<feature type="domain" description="Kazal-like" evidence="5">
    <location>
        <begin position="156"/>
        <end position="214"/>
    </location>
</feature>
<dbReference type="Proteomes" id="UP000078512">
    <property type="component" value="Unassembled WGS sequence"/>
</dbReference>
<feature type="signal peptide" evidence="4">
    <location>
        <begin position="1"/>
        <end position="24"/>
    </location>
</feature>
<keyword evidence="3" id="KW-1015">Disulfide bond</keyword>
<evidence type="ECO:0000259" key="5">
    <source>
        <dbReference type="PROSITE" id="PS51465"/>
    </source>
</evidence>
<evidence type="ECO:0000256" key="3">
    <source>
        <dbReference type="ARBA" id="ARBA00023157"/>
    </source>
</evidence>
<proteinExistence type="predicted"/>
<dbReference type="PANTHER" id="PTHR10913:SF45">
    <property type="entry name" value="FOLLISTATIN, ISOFORM A-RELATED"/>
    <property type="match status" value="1"/>
</dbReference>
<sequence>MQFTKLISLSVIATLSMYSSSVQAAPMVCNKACTFIYQPVCAQLKSGENQTFGNACSLDVYNCEHPHAKAKVLAQSACEEMYPTCDIMCAMIEDPVCAASKDGKTRKTFSNSCLLRVHNCQNPDDLFNVVSETACEVEEGEEADAAVVPVPEKRSTPLLPVCDTMCTMEYAPVCAASKNGKHFQTFSNKCMLSVFNCQNPDNSFTVVSDGACETDAAAATVTDKRSTPLLPTCDIACTMEYAPVCTASKNGKHFQTFSNKCMLSVFNCQNPDNSFTIVSDKACETDAGNPTVPEKRSTPLLPTCNTVCTMEYDPVCTVSKNGKHYQTFSNKCALSVFNCQNPDNTFNAVAQELCPIDNDATSPAAPAPAAVEATADAASGAINGLALEDLSLEEGGDNDFNKCGTMCMMVVDPVCAKDKRGQLRRFNNICLLNQYKCTHPAAELEFVDDKSCFLV</sequence>
<keyword evidence="1" id="KW-0646">Protease inhibitor</keyword>
<organism evidence="6 7">
    <name type="scientific">Linnemannia elongata AG-77</name>
    <dbReference type="NCBI Taxonomy" id="1314771"/>
    <lineage>
        <taxon>Eukaryota</taxon>
        <taxon>Fungi</taxon>
        <taxon>Fungi incertae sedis</taxon>
        <taxon>Mucoromycota</taxon>
        <taxon>Mortierellomycotina</taxon>
        <taxon>Mortierellomycetes</taxon>
        <taxon>Mortierellales</taxon>
        <taxon>Mortierellaceae</taxon>
        <taxon>Linnemannia</taxon>
    </lineage>
</organism>
<dbReference type="InterPro" id="IPR002350">
    <property type="entry name" value="Kazal_dom"/>
</dbReference>
<dbReference type="SUPFAM" id="SSF100895">
    <property type="entry name" value="Kazal-type serine protease inhibitors"/>
    <property type="match status" value="5"/>
</dbReference>
<evidence type="ECO:0000313" key="7">
    <source>
        <dbReference type="Proteomes" id="UP000078512"/>
    </source>
</evidence>
<dbReference type="AlphaFoldDB" id="A0A197JW04"/>
<evidence type="ECO:0000313" key="6">
    <source>
        <dbReference type="EMBL" id="OAQ29487.1"/>
    </source>
</evidence>
<keyword evidence="7" id="KW-1185">Reference proteome</keyword>
<dbReference type="GO" id="GO:0030154">
    <property type="term" value="P:cell differentiation"/>
    <property type="evidence" value="ECO:0007669"/>
    <property type="project" value="TreeGrafter"/>
</dbReference>
<dbReference type="OrthoDB" id="2384097at2759"/>
<evidence type="ECO:0000256" key="1">
    <source>
        <dbReference type="ARBA" id="ARBA00022690"/>
    </source>
</evidence>
<keyword evidence="2" id="KW-0722">Serine protease inhibitor</keyword>
<feature type="chain" id="PRO_5008276304" description="Kazal-like domain-containing protein" evidence="4">
    <location>
        <begin position="25"/>
        <end position="455"/>
    </location>
</feature>
<dbReference type="SMART" id="SM00280">
    <property type="entry name" value="KAZAL"/>
    <property type="match status" value="5"/>
</dbReference>
<evidence type="ECO:0000256" key="2">
    <source>
        <dbReference type="ARBA" id="ARBA00022900"/>
    </source>
</evidence>